<keyword evidence="5" id="KW-0472">Membrane</keyword>
<comment type="similarity">
    <text evidence="2">Belongs to the methyl-accepting chemotaxis (MCP) protein family.</text>
</comment>
<evidence type="ECO:0000313" key="9">
    <source>
        <dbReference type="Proteomes" id="UP000189055"/>
    </source>
</evidence>
<feature type="transmembrane region" description="Helical" evidence="5">
    <location>
        <begin position="47"/>
        <end position="68"/>
    </location>
</feature>
<geneLocation type="plasmid" evidence="9">
    <name>pac1084_1</name>
</geneLocation>
<dbReference type="CDD" id="cd06225">
    <property type="entry name" value="HAMP"/>
    <property type="match status" value="1"/>
</dbReference>
<dbReference type="GO" id="GO:0016020">
    <property type="term" value="C:membrane"/>
    <property type="evidence" value="ECO:0007669"/>
    <property type="project" value="InterPro"/>
</dbReference>
<dbReference type="PROSITE" id="PS50111">
    <property type="entry name" value="CHEMOTAXIS_TRANSDUC_2"/>
    <property type="match status" value="1"/>
</dbReference>
<feature type="compositionally biased region" description="Basic and acidic residues" evidence="4">
    <location>
        <begin position="468"/>
        <end position="480"/>
    </location>
</feature>
<accession>A0A1U9LJN0</accession>
<evidence type="ECO:0000256" key="2">
    <source>
        <dbReference type="ARBA" id="ARBA00029447"/>
    </source>
</evidence>
<feature type="compositionally biased region" description="Acidic residues" evidence="4">
    <location>
        <begin position="492"/>
        <end position="501"/>
    </location>
</feature>
<dbReference type="InterPro" id="IPR003660">
    <property type="entry name" value="HAMP_dom"/>
</dbReference>
<feature type="region of interest" description="Disordered" evidence="4">
    <location>
        <begin position="468"/>
        <end position="501"/>
    </location>
</feature>
<dbReference type="Gene3D" id="1.10.287.950">
    <property type="entry name" value="Methyl-accepting chemotaxis protein"/>
    <property type="match status" value="1"/>
</dbReference>
<keyword evidence="5" id="KW-1133">Transmembrane helix</keyword>
<evidence type="ECO:0000256" key="5">
    <source>
        <dbReference type="SAM" id="Phobius"/>
    </source>
</evidence>
<keyword evidence="1" id="KW-0145">Chemotaxis</keyword>
<evidence type="ECO:0000259" key="7">
    <source>
        <dbReference type="PROSITE" id="PS50885"/>
    </source>
</evidence>
<evidence type="ECO:0000256" key="4">
    <source>
        <dbReference type="SAM" id="MobiDB-lite"/>
    </source>
</evidence>
<dbReference type="RefSeq" id="WP_077932243.1">
    <property type="nucleotide sequence ID" value="NZ_CP014688.1"/>
</dbReference>
<dbReference type="PANTHER" id="PTHR43531:SF11">
    <property type="entry name" value="METHYL-ACCEPTING CHEMOTAXIS PROTEIN 3"/>
    <property type="match status" value="1"/>
</dbReference>
<dbReference type="Pfam" id="PF00672">
    <property type="entry name" value="HAMP"/>
    <property type="match status" value="1"/>
</dbReference>
<evidence type="ECO:0000256" key="1">
    <source>
        <dbReference type="ARBA" id="ARBA00022500"/>
    </source>
</evidence>
<feature type="domain" description="Methyl-accepting transducer" evidence="6">
    <location>
        <begin position="205"/>
        <end position="434"/>
    </location>
</feature>
<keyword evidence="3" id="KW-0807">Transducer</keyword>
<dbReference type="SMART" id="SM00283">
    <property type="entry name" value="MA"/>
    <property type="match status" value="1"/>
</dbReference>
<dbReference type="InterPro" id="IPR051310">
    <property type="entry name" value="MCP_chemotaxis"/>
</dbReference>
<evidence type="ECO:0000256" key="3">
    <source>
        <dbReference type="PROSITE-ProRule" id="PRU00284"/>
    </source>
</evidence>
<dbReference type="EMBL" id="CP014688">
    <property type="protein sequence ID" value="AQT06617.1"/>
    <property type="molecule type" value="Genomic_DNA"/>
</dbReference>
<dbReference type="GO" id="GO:0007165">
    <property type="term" value="P:signal transduction"/>
    <property type="evidence" value="ECO:0007669"/>
    <property type="project" value="UniProtKB-KW"/>
</dbReference>
<sequence length="501" mass="54107">MLNWLTRVAPARTKIRAAMLTLQIYLIAQLVIEVSGYLLHEKIGHMFAINIAALLVGQIIVQFSWWGIIKLVVAPLEKIADLGERLRRGETFEEVPYIENEDCTGRLAKNLVAFADSNREQKEAEKRSAAAALREKESKEKLEARDRESHEAVSEVGDALRKLASGDLSIRIRGQRFSDEFKPLQVAFNSSLDKLGEALGQVLASATMIAEGSREISTASDDLASRTEKQASSLTSISASVTEVSTGVLATAASCTKVSAGAKGALVKVKDASEGMDRVTEAMTAIQSTSTDISSIISLVKDIAARTELLSFNASIEAARAGDAGRGFSVVAREVKALATQSSDAAGDIEKKLASSAIQVQVGVDTVKLTADLLRDVRETTDDVAGRIDTVATSTNRQAESLKEVSSSIVGMDGMTQQNAAMVEESTAVSHQLTQTAQQLRRTLSNFRIPREFMKAIPGLAVEQPAKKNDRATMTEHRGVVEQAGRVLPTTSEDDQEWKNF</sequence>
<organism evidence="8 9">
    <name type="scientific">Acetobacter persici</name>
    <dbReference type="NCBI Taxonomy" id="1076596"/>
    <lineage>
        <taxon>Bacteria</taxon>
        <taxon>Pseudomonadati</taxon>
        <taxon>Pseudomonadota</taxon>
        <taxon>Alphaproteobacteria</taxon>
        <taxon>Acetobacterales</taxon>
        <taxon>Acetobacteraceae</taxon>
        <taxon>Acetobacter</taxon>
    </lineage>
</organism>
<proteinExistence type="inferred from homology"/>
<evidence type="ECO:0000313" key="8">
    <source>
        <dbReference type="EMBL" id="AQT06617.1"/>
    </source>
</evidence>
<dbReference type="InterPro" id="IPR004089">
    <property type="entry name" value="MCPsignal_dom"/>
</dbReference>
<evidence type="ECO:0008006" key="10">
    <source>
        <dbReference type="Google" id="ProtNLM"/>
    </source>
</evidence>
<dbReference type="Pfam" id="PF00015">
    <property type="entry name" value="MCPsignal"/>
    <property type="match status" value="1"/>
</dbReference>
<dbReference type="GO" id="GO:0006935">
    <property type="term" value="P:chemotaxis"/>
    <property type="evidence" value="ECO:0007669"/>
    <property type="project" value="UniProtKB-KW"/>
</dbReference>
<gene>
    <name evidence="8" type="ORF">A0U91_16545</name>
</gene>
<dbReference type="Proteomes" id="UP000189055">
    <property type="component" value="Plasmid pAC1084_1"/>
</dbReference>
<feature type="domain" description="HAMP" evidence="7">
    <location>
        <begin position="147"/>
        <end position="200"/>
    </location>
</feature>
<protein>
    <recommendedName>
        <fullName evidence="10">Chemotaxis protein</fullName>
    </recommendedName>
</protein>
<dbReference type="SUPFAM" id="SSF58104">
    <property type="entry name" value="Methyl-accepting chemotaxis protein (MCP) signaling domain"/>
    <property type="match status" value="1"/>
</dbReference>
<dbReference type="KEGG" id="aper:A0U91_16545"/>
<dbReference type="PROSITE" id="PS50885">
    <property type="entry name" value="HAMP"/>
    <property type="match status" value="1"/>
</dbReference>
<name>A0A1U9LJN0_9PROT</name>
<evidence type="ECO:0000259" key="6">
    <source>
        <dbReference type="PROSITE" id="PS50111"/>
    </source>
</evidence>
<dbReference type="SMART" id="SM00304">
    <property type="entry name" value="HAMP"/>
    <property type="match status" value="2"/>
</dbReference>
<reference evidence="8 9" key="1">
    <citation type="submission" date="2016-03" db="EMBL/GenBank/DDBJ databases">
        <title>Acetic acid bacteria sequencing.</title>
        <authorList>
            <person name="Brandt J."/>
            <person name="Jakob F."/>
            <person name="Vogel R.F."/>
        </authorList>
    </citation>
    <scope>NUCLEOTIDE SEQUENCE [LARGE SCALE GENOMIC DNA]</scope>
    <source>
        <strain evidence="8 9">TMW2.1084</strain>
        <plasmid evidence="9">pac1084_1</plasmid>
    </source>
</reference>
<dbReference type="PANTHER" id="PTHR43531">
    <property type="entry name" value="PROTEIN ICFG"/>
    <property type="match status" value="1"/>
</dbReference>
<keyword evidence="5" id="KW-0812">Transmembrane</keyword>
<dbReference type="AlphaFoldDB" id="A0A1U9LJN0"/>
<feature type="transmembrane region" description="Helical" evidence="5">
    <location>
        <begin position="20"/>
        <end position="40"/>
    </location>
</feature>
<keyword evidence="8" id="KW-0614">Plasmid</keyword>